<evidence type="ECO:0000256" key="3">
    <source>
        <dbReference type="ARBA" id="ARBA00009850"/>
    </source>
</evidence>
<evidence type="ECO:0000256" key="6">
    <source>
        <dbReference type="ARBA" id="ARBA00022801"/>
    </source>
</evidence>
<comment type="function">
    <text evidence="2">Catalyzes the hydrolysis of 5-hydroxyisourate (HIU) to 2-oxo-4-hydroxy-4-carboxy-5-ureidoimidazoline (OHCU).</text>
</comment>
<comment type="similarity">
    <text evidence="3 7">Belongs to the transthyretin family. 5-hydroxyisourate hydrolase subfamily.</text>
</comment>
<dbReference type="PROSITE" id="PS00768">
    <property type="entry name" value="TRANSTHYRETIN_1"/>
    <property type="match status" value="1"/>
</dbReference>
<dbReference type="AlphaFoldDB" id="A0A8I0ESM5"/>
<reference evidence="9" key="1">
    <citation type="submission" date="2020-09" db="EMBL/GenBank/DDBJ databases">
        <title>Novel species in genus Aeromicrobium.</title>
        <authorList>
            <person name="Zhang G."/>
        </authorList>
    </citation>
    <scope>NUCLEOTIDE SEQUENCE</scope>
    <source>
        <strain evidence="10">Zg-629</strain>
        <strain evidence="11">zg-629</strain>
        <strain evidence="9">Zg-636</strain>
    </source>
</reference>
<dbReference type="EC" id="3.5.2.17" evidence="7"/>
<sequence>MTTLSTHVLDSARGRPAAAITVTLDGARTLETDADGRIAFDGDLAAGAHTLEYATGDWFAGQYRDTFFPSVQLTFEVEPDRPHLHVALLLGPFSYTAYRGS</sequence>
<dbReference type="InterPro" id="IPR014306">
    <property type="entry name" value="Hydroxyisourate_hydrolase"/>
</dbReference>
<evidence type="ECO:0000313" key="12">
    <source>
        <dbReference type="Proteomes" id="UP000620591"/>
    </source>
</evidence>
<dbReference type="NCBIfam" id="TIGR02962">
    <property type="entry name" value="hdxy_isourate"/>
    <property type="match status" value="1"/>
</dbReference>
<comment type="catalytic activity">
    <reaction evidence="1 7">
        <text>5-hydroxyisourate + H2O = 5-hydroxy-2-oxo-4-ureido-2,5-dihydro-1H-imidazole-5-carboxylate + H(+)</text>
        <dbReference type="Rhea" id="RHEA:23736"/>
        <dbReference type="ChEBI" id="CHEBI:15377"/>
        <dbReference type="ChEBI" id="CHEBI:15378"/>
        <dbReference type="ChEBI" id="CHEBI:18072"/>
        <dbReference type="ChEBI" id="CHEBI:58639"/>
        <dbReference type="EC" id="3.5.2.17"/>
    </reaction>
</comment>
<dbReference type="RefSeq" id="WP_154595476.1">
    <property type="nucleotide sequence ID" value="NZ_CP060587.1"/>
</dbReference>
<evidence type="ECO:0000256" key="4">
    <source>
        <dbReference type="ARBA" id="ARBA00011881"/>
    </source>
</evidence>
<evidence type="ECO:0000256" key="5">
    <source>
        <dbReference type="ARBA" id="ARBA00022631"/>
    </source>
</evidence>
<dbReference type="Pfam" id="PF00576">
    <property type="entry name" value="Transthyretin"/>
    <property type="match status" value="1"/>
</dbReference>
<evidence type="ECO:0000256" key="1">
    <source>
        <dbReference type="ARBA" id="ARBA00001043"/>
    </source>
</evidence>
<dbReference type="GO" id="GO:0033971">
    <property type="term" value="F:hydroxyisourate hydrolase activity"/>
    <property type="evidence" value="ECO:0007669"/>
    <property type="project" value="UniProtKB-EC"/>
</dbReference>
<dbReference type="InterPro" id="IPR036817">
    <property type="entry name" value="Transthyretin/HIU_hydrolase_sf"/>
</dbReference>
<dbReference type="Proteomes" id="UP000515871">
    <property type="component" value="Chromosome"/>
</dbReference>
<name>A0A8I0ESM5_9ACTN</name>
<organism evidence="9 12">
    <name type="scientific">Aeromicrobium senzhongii</name>
    <dbReference type="NCBI Taxonomy" id="2663859"/>
    <lineage>
        <taxon>Bacteria</taxon>
        <taxon>Bacillati</taxon>
        <taxon>Actinomycetota</taxon>
        <taxon>Actinomycetes</taxon>
        <taxon>Propionibacteriales</taxon>
        <taxon>Nocardioidaceae</taxon>
        <taxon>Aeromicrobium</taxon>
    </lineage>
</organism>
<dbReference type="Gene3D" id="2.60.40.180">
    <property type="entry name" value="Transthyretin/hydroxyisourate hydrolase domain"/>
    <property type="match status" value="1"/>
</dbReference>
<accession>A0A8I0ESM5</accession>
<evidence type="ECO:0000313" key="10">
    <source>
        <dbReference type="EMBL" id="QNL95243.1"/>
    </source>
</evidence>
<evidence type="ECO:0000256" key="2">
    <source>
        <dbReference type="ARBA" id="ARBA00002704"/>
    </source>
</evidence>
<dbReference type="Proteomes" id="UP000620591">
    <property type="component" value="Unassembled WGS sequence"/>
</dbReference>
<protein>
    <recommendedName>
        <fullName evidence="7">5-hydroxyisourate hydrolase</fullName>
        <shortName evidence="7">HIU hydrolase</shortName>
        <shortName evidence="7">HIUHase</shortName>
        <ecNumber evidence="7">3.5.2.17</ecNumber>
    </recommendedName>
</protein>
<evidence type="ECO:0000256" key="7">
    <source>
        <dbReference type="RuleBase" id="RU361270"/>
    </source>
</evidence>
<dbReference type="EMBL" id="CP060587">
    <property type="protein sequence ID" value="QNL95243.1"/>
    <property type="molecule type" value="Genomic_DNA"/>
</dbReference>
<dbReference type="EMBL" id="JACTVM010000001">
    <property type="protein sequence ID" value="MBC9225691.1"/>
    <property type="molecule type" value="Genomic_DNA"/>
</dbReference>
<proteinExistence type="inferred from homology"/>
<keyword evidence="6 7" id="KW-0378">Hydrolase</keyword>
<dbReference type="GO" id="GO:0006144">
    <property type="term" value="P:purine nucleobase metabolic process"/>
    <property type="evidence" value="ECO:0007669"/>
    <property type="project" value="UniProtKB-KW"/>
</dbReference>
<evidence type="ECO:0000259" key="8">
    <source>
        <dbReference type="Pfam" id="PF00576"/>
    </source>
</evidence>
<dbReference type="PANTHER" id="PTHR10395">
    <property type="entry name" value="URICASE AND TRANSTHYRETIN-RELATED"/>
    <property type="match status" value="1"/>
</dbReference>
<dbReference type="PANTHER" id="PTHR10395:SF7">
    <property type="entry name" value="5-HYDROXYISOURATE HYDROLASE"/>
    <property type="match status" value="1"/>
</dbReference>
<gene>
    <name evidence="9" type="primary">uraH</name>
    <name evidence="10" type="ORF">H9L21_04725</name>
    <name evidence="9" type="ORF">IBG24_05115</name>
</gene>
<keyword evidence="11" id="KW-1185">Reference proteome</keyword>
<dbReference type="InterPro" id="IPR023416">
    <property type="entry name" value="Transthyretin/HIU_hydrolase_d"/>
</dbReference>
<comment type="subunit">
    <text evidence="4 7">Homotetramer.</text>
</comment>
<evidence type="ECO:0000313" key="11">
    <source>
        <dbReference type="Proteomes" id="UP000515871"/>
    </source>
</evidence>
<keyword evidence="5 7" id="KW-0659">Purine metabolism</keyword>
<dbReference type="InterPro" id="IPR023418">
    <property type="entry name" value="Thyroxine_BS"/>
</dbReference>
<dbReference type="SUPFAM" id="SSF49472">
    <property type="entry name" value="Transthyretin (synonym: prealbumin)"/>
    <property type="match status" value="1"/>
</dbReference>
<feature type="domain" description="Transthyretin/hydroxyisourate hydrolase" evidence="8">
    <location>
        <begin position="4"/>
        <end position="100"/>
    </location>
</feature>
<evidence type="ECO:0000313" key="9">
    <source>
        <dbReference type="EMBL" id="MBC9225691.1"/>
    </source>
</evidence>